<reference evidence="2" key="2">
    <citation type="journal article" date="2021" name="PeerJ">
        <title>Extensive microbial diversity within the chicken gut microbiome revealed by metagenomics and culture.</title>
        <authorList>
            <person name="Gilroy R."/>
            <person name="Ravi A."/>
            <person name="Getino M."/>
            <person name="Pursley I."/>
            <person name="Horton D.L."/>
            <person name="Alikhan N.F."/>
            <person name="Baker D."/>
            <person name="Gharbi K."/>
            <person name="Hall N."/>
            <person name="Watson M."/>
            <person name="Adriaenssens E.M."/>
            <person name="Foster-Nyarko E."/>
            <person name="Jarju S."/>
            <person name="Secka A."/>
            <person name="Antonio M."/>
            <person name="Oren A."/>
            <person name="Chaudhuri R.R."/>
            <person name="La Ragione R."/>
            <person name="Hildebrand F."/>
            <person name="Pallen M.J."/>
        </authorList>
    </citation>
    <scope>NUCLEOTIDE SEQUENCE</scope>
    <source>
        <strain evidence="2">4920</strain>
    </source>
</reference>
<organism evidence="2 3">
    <name type="scientific">Candidatus Aphodoplasma excrementigallinarum</name>
    <dbReference type="NCBI Taxonomy" id="2840673"/>
    <lineage>
        <taxon>Bacteria</taxon>
        <taxon>Bacillati</taxon>
        <taxon>Bacillota</taxon>
        <taxon>Clostridia</taxon>
        <taxon>Eubacteriales</taxon>
        <taxon>Candidatus Aphodoplasma</taxon>
    </lineage>
</organism>
<dbReference type="AlphaFoldDB" id="A0A9D1NHZ9"/>
<dbReference type="EMBL" id="DVOF01000142">
    <property type="protein sequence ID" value="HIV02896.1"/>
    <property type="molecule type" value="Genomic_DNA"/>
</dbReference>
<feature type="transmembrane region" description="Helical" evidence="1">
    <location>
        <begin position="48"/>
        <end position="74"/>
    </location>
</feature>
<gene>
    <name evidence="2" type="ORF">IAC74_04920</name>
</gene>
<keyword evidence="1" id="KW-0472">Membrane</keyword>
<sequence length="208" mass="21443">MGKRKGLFKVKGSGQNIKVSHKWTASVTVMAFVFTVVLSVVTSGAEGLGLTAAAAVLLLIVLLGIGFDIVGVAVSTASEEPFHAMAAKKIPGAKESVRIIRSAQQISSLCNDVIGDIAGIISGAMTAAIVAGIVALTGWGTTFWNLLLAGAVAALMIGGKAAGKGVAMKSNNTIVFLIGRLVYALKRPFVRRGGSRRVPRGKKNGKQV</sequence>
<keyword evidence="1" id="KW-1133">Transmembrane helix</keyword>
<feature type="transmembrane region" description="Helical" evidence="1">
    <location>
        <begin position="113"/>
        <end position="136"/>
    </location>
</feature>
<reference evidence="2" key="1">
    <citation type="submission" date="2020-10" db="EMBL/GenBank/DDBJ databases">
        <authorList>
            <person name="Gilroy R."/>
        </authorList>
    </citation>
    <scope>NUCLEOTIDE SEQUENCE</scope>
    <source>
        <strain evidence="2">4920</strain>
    </source>
</reference>
<comment type="caution">
    <text evidence="2">The sequence shown here is derived from an EMBL/GenBank/DDBJ whole genome shotgun (WGS) entry which is preliminary data.</text>
</comment>
<accession>A0A9D1NHZ9</accession>
<evidence type="ECO:0000256" key="1">
    <source>
        <dbReference type="SAM" id="Phobius"/>
    </source>
</evidence>
<feature type="transmembrane region" description="Helical" evidence="1">
    <location>
        <begin position="21"/>
        <end position="42"/>
    </location>
</feature>
<proteinExistence type="predicted"/>
<feature type="transmembrane region" description="Helical" evidence="1">
    <location>
        <begin position="142"/>
        <end position="162"/>
    </location>
</feature>
<name>A0A9D1NHZ9_9FIRM</name>
<protein>
    <submittedName>
        <fullName evidence="2">Uncharacterized protein</fullName>
    </submittedName>
</protein>
<keyword evidence="1" id="KW-0812">Transmembrane</keyword>
<dbReference type="Proteomes" id="UP000886743">
    <property type="component" value="Unassembled WGS sequence"/>
</dbReference>
<evidence type="ECO:0000313" key="2">
    <source>
        <dbReference type="EMBL" id="HIV02896.1"/>
    </source>
</evidence>
<evidence type="ECO:0000313" key="3">
    <source>
        <dbReference type="Proteomes" id="UP000886743"/>
    </source>
</evidence>